<name>A0A2N9EHI2_FAGSY</name>
<evidence type="ECO:0000259" key="1">
    <source>
        <dbReference type="Pfam" id="PF13456"/>
    </source>
</evidence>
<dbReference type="InterPro" id="IPR044730">
    <property type="entry name" value="RNase_H-like_dom_plant"/>
</dbReference>
<protein>
    <recommendedName>
        <fullName evidence="1">RNase H type-1 domain-containing protein</fullName>
    </recommendedName>
</protein>
<accession>A0A2N9EHI2</accession>
<dbReference type="PANTHER" id="PTHR33116">
    <property type="entry name" value="REVERSE TRANSCRIPTASE ZINC-BINDING DOMAIN-CONTAINING PROTEIN-RELATED-RELATED"/>
    <property type="match status" value="1"/>
</dbReference>
<sequence length="593" mass="66913">MFGTTPTTQFEKYLGLPPILGRSKKRAFNEIKDRVWKRLQGWKEKLLSQAGREILIKAVIQAIPSYVMSCFRLPASLCEEISSMTNRFRWGQRRGERKIHWVNKAKLIKPKKEGGMGFRNLQLFNKALLARHGWRFIHDPHALVSRFLKARYFPNSSFLEARIPGNASYIWRSICESRDVLRSGLRWRVGSGASISVWNDAWLPCPTTYKVITPIRVLNEDATVDSLIDDNLMTWKVNLLKEIFLPRDVEVIKQIPLSLRNPCDKLIWTGTTNGKFSVKSAYYLLLGEANSSSGSSSFGGSLDRHLCCLTKEFFIPSRVNGVKLSQKHHHMFYGNVPLHKKFGKPVQFLSRLHAMKVYLFGILPSTALMLLMTLKLQCCSLLLGRFGTPEIGLNWDNKLSTVDDIWRRAAGIASDFLAASLRVQAPEKVLTAPLAGRWRPPVQDNFKLNVSTFVDKKSKSVGIGIVIRDAQCQVLAALQKKVETCDSKTQMQAKAILTAVQFAFDMGFRRLEVDIPYKELIPWLQADELCLAPIGPLIEDILWVKNACDFCLFSFINSSCNKAASVLASEATSSISPQVWLENCPACIVSIVL</sequence>
<organism evidence="2">
    <name type="scientific">Fagus sylvatica</name>
    <name type="common">Beechnut</name>
    <dbReference type="NCBI Taxonomy" id="28930"/>
    <lineage>
        <taxon>Eukaryota</taxon>
        <taxon>Viridiplantae</taxon>
        <taxon>Streptophyta</taxon>
        <taxon>Embryophyta</taxon>
        <taxon>Tracheophyta</taxon>
        <taxon>Spermatophyta</taxon>
        <taxon>Magnoliopsida</taxon>
        <taxon>eudicotyledons</taxon>
        <taxon>Gunneridae</taxon>
        <taxon>Pentapetalae</taxon>
        <taxon>rosids</taxon>
        <taxon>fabids</taxon>
        <taxon>Fagales</taxon>
        <taxon>Fagaceae</taxon>
        <taxon>Fagus</taxon>
    </lineage>
</organism>
<reference evidence="2" key="1">
    <citation type="submission" date="2018-02" db="EMBL/GenBank/DDBJ databases">
        <authorList>
            <person name="Cohen D.B."/>
            <person name="Kent A.D."/>
        </authorList>
    </citation>
    <scope>NUCLEOTIDE SEQUENCE</scope>
</reference>
<dbReference type="AlphaFoldDB" id="A0A2N9EHI2"/>
<dbReference type="PANTHER" id="PTHR33116:SF86">
    <property type="entry name" value="REVERSE TRANSCRIPTASE DOMAIN-CONTAINING PROTEIN"/>
    <property type="match status" value="1"/>
</dbReference>
<dbReference type="GO" id="GO:0003676">
    <property type="term" value="F:nucleic acid binding"/>
    <property type="evidence" value="ECO:0007669"/>
    <property type="project" value="InterPro"/>
</dbReference>
<evidence type="ECO:0000313" key="2">
    <source>
        <dbReference type="EMBL" id="SPC78386.1"/>
    </source>
</evidence>
<feature type="domain" description="RNase H type-1" evidence="1">
    <location>
        <begin position="452"/>
        <end position="571"/>
    </location>
</feature>
<dbReference type="Pfam" id="PF13456">
    <property type="entry name" value="RVT_3"/>
    <property type="match status" value="1"/>
</dbReference>
<dbReference type="InterPro" id="IPR002156">
    <property type="entry name" value="RNaseH_domain"/>
</dbReference>
<gene>
    <name evidence="2" type="ORF">FSB_LOCUS6268</name>
</gene>
<dbReference type="CDD" id="cd06222">
    <property type="entry name" value="RNase_H_like"/>
    <property type="match status" value="1"/>
</dbReference>
<dbReference type="GO" id="GO:0004523">
    <property type="term" value="F:RNA-DNA hybrid ribonuclease activity"/>
    <property type="evidence" value="ECO:0007669"/>
    <property type="project" value="InterPro"/>
</dbReference>
<proteinExistence type="predicted"/>
<dbReference type="EMBL" id="OIVN01000329">
    <property type="protein sequence ID" value="SPC78386.1"/>
    <property type="molecule type" value="Genomic_DNA"/>
</dbReference>